<reference evidence="3" key="1">
    <citation type="submission" date="2022-06" db="EMBL/GenBank/DDBJ databases">
        <authorList>
            <person name="Berger JAMES D."/>
            <person name="Berger JAMES D."/>
        </authorList>
    </citation>
    <scope>NUCLEOTIDE SEQUENCE [LARGE SCALE GENOMIC DNA]</scope>
</reference>
<dbReference type="InterPro" id="IPR026212">
    <property type="entry name" value="Cep78"/>
</dbReference>
<feature type="region of interest" description="Disordered" evidence="2">
    <location>
        <begin position="815"/>
        <end position="843"/>
    </location>
</feature>
<dbReference type="PRINTS" id="PR02062">
    <property type="entry name" value="CENTROSOME78"/>
</dbReference>
<evidence type="ECO:0000256" key="2">
    <source>
        <dbReference type="SAM" id="MobiDB-lite"/>
    </source>
</evidence>
<feature type="region of interest" description="Disordered" evidence="2">
    <location>
        <begin position="562"/>
        <end position="581"/>
    </location>
</feature>
<dbReference type="SUPFAM" id="SSF52047">
    <property type="entry name" value="RNI-like"/>
    <property type="match status" value="1"/>
</dbReference>
<sequence length="1254" mass="141161">MIPTVKERQAGSYDFRKYYENLCALHNCSPLTTVTCHVGEGVLDISADRVRVSDWEPLLAALKINRNLRFIAIRSFYQHANLSDNVYSRYRRRPPALLSSSRLLLNLCKCLRQCMRVTENLTFLELQNLPMSRASLLQICEGIERNRTLKHLSFEGSSVNDEGLADICRVLRCAPNISTLNLTACNVTKFGIPSLTMLINFQAMQRHNAAWQESLRYRFPELDRLGGLKRITMNDNPGIGDEGSVLLADALIDDLWVKAIDLQACNLGDTAASTWLAVLIGLRVANANKSVVINNETHLQSNVSGLDNQHRGNFSLVVLDLRRNPDISRDLLRAVTERALINSEGKQTEFSWLKAGPQTPSKLCSGVITYPWPGITGMTKLPGSYHSDTGESIQSTDRSGRRSKSKDSIYHERRHNVNDTPMHIQHKDNLSDRPPFIPAGGRLRCNSAGPRYSTDCRIPHKCNLDLTKKSNRYSHSGESGPFSERAVWKPPGIARINNKASCNKPSTPLSARTESGGGIPWRTAARASRCRDYPSHHCPGKTCLESRALHLDYDLVHRYKTTANSNSSKHPMPDPSHSSRKSIIYPSARSLNTTTSDGHRHQSQCHKQNRLNSKQTPNSKLSSSTPNPSSRLSGSITQQKLKQLMMKVSQLEKELQAEKLKSKQSVKNKHVNDHDILKIDSNSVQELRSFIYRLTSLIENLQNSKKNKTNTSNEELHILQDTFEDLCSLVSRITEKNYQCPDEGCPTELTINDNDNDNNHNNNRMEKNFTENYPTTTTTTYFTGIRSSNGGGGGGSHRYRLDSKLKNEQKYQAYVIGSSSRSRSSGSGNNRSCSTKPPPTVKNHIHWKTYAKTRAVQTDSPKQLVTVDESIGVNHANTNTTKITTTTTTPTATPRVVVVSIDNSNNQIGNDVEEDSQLTPTTTLTDNNDNNASLWIMNYDDNNNNNNNNNANGSSDDKNHNDVQLGGQCFNIMKNNNKNNENNNAMTTANHQLMDNFDIYKRSSQTDQFYAELKANTMINRMNESTMHNNKKLSKDEKEEKKDTTQMQNSRSEMKINEIWPVNSTLMMDEKATSSSCLFNIPSIEQNSCQENINSIHDNNISNNKVSFDGKEYNNMYTTERYNQDLNKFNALNIEQNITNKNHELNNTSNSFLNDENFQTNENKNGDYAGNINLNLNNYNDDDDDDKASDDELFDELIMENYCSPIHSSSDNNSDNYNAIVFDNNYSSDTSSLHMNGTNLFYQSTNNSLISTEN</sequence>
<dbReference type="PANTHER" id="PTHR24110">
    <property type="entry name" value="CENTROSOMAL PROTEIN OF 78 KDA"/>
    <property type="match status" value="1"/>
</dbReference>
<feature type="region of interest" description="Disordered" evidence="2">
    <location>
        <begin position="906"/>
        <end position="961"/>
    </location>
</feature>
<feature type="compositionally biased region" description="Basic and acidic residues" evidence="2">
    <location>
        <begin position="405"/>
        <end position="415"/>
    </location>
</feature>
<proteinExistence type="predicted"/>
<feature type="compositionally biased region" description="Low complexity" evidence="2">
    <location>
        <begin position="817"/>
        <end position="832"/>
    </location>
</feature>
<feature type="compositionally biased region" description="Basic and acidic residues" evidence="2">
    <location>
        <begin position="1033"/>
        <end position="1044"/>
    </location>
</feature>
<feature type="coiled-coil region" evidence="1">
    <location>
        <begin position="641"/>
        <end position="668"/>
    </location>
</feature>
<feature type="region of interest" description="Disordered" evidence="2">
    <location>
        <begin position="1025"/>
        <end position="1051"/>
    </location>
</feature>
<dbReference type="WBParaSite" id="TREG1_131840.2">
    <property type="protein sequence ID" value="TREG1_131840.2"/>
    <property type="gene ID" value="TREG1_131840"/>
</dbReference>
<feature type="region of interest" description="Disordered" evidence="2">
    <location>
        <begin position="381"/>
        <end position="415"/>
    </location>
</feature>
<evidence type="ECO:0008006" key="5">
    <source>
        <dbReference type="Google" id="ProtNLM"/>
    </source>
</evidence>
<keyword evidence="3" id="KW-1185">Reference proteome</keyword>
<feature type="compositionally biased region" description="Low complexity" evidence="2">
    <location>
        <begin position="616"/>
        <end position="635"/>
    </location>
</feature>
<dbReference type="GO" id="GO:0036064">
    <property type="term" value="C:ciliary basal body"/>
    <property type="evidence" value="ECO:0007669"/>
    <property type="project" value="TreeGrafter"/>
</dbReference>
<accession>A0AA85J5F5</accession>
<feature type="compositionally biased region" description="Low complexity" evidence="2">
    <location>
        <begin position="938"/>
        <end position="954"/>
    </location>
</feature>
<evidence type="ECO:0000313" key="3">
    <source>
        <dbReference type="Proteomes" id="UP000050795"/>
    </source>
</evidence>
<feature type="region of interest" description="Disordered" evidence="2">
    <location>
        <begin position="590"/>
        <end position="637"/>
    </location>
</feature>
<feature type="compositionally biased region" description="Polar residues" evidence="2">
    <location>
        <begin position="498"/>
        <end position="513"/>
    </location>
</feature>
<dbReference type="PANTHER" id="PTHR24110:SF3">
    <property type="entry name" value="CENTROSOMAL PROTEIN OF 78 KDA"/>
    <property type="match status" value="1"/>
</dbReference>
<feature type="compositionally biased region" description="Low complexity" evidence="2">
    <location>
        <begin position="918"/>
        <end position="931"/>
    </location>
</feature>
<evidence type="ECO:0000256" key="1">
    <source>
        <dbReference type="SAM" id="Coils"/>
    </source>
</evidence>
<reference evidence="4" key="2">
    <citation type="submission" date="2023-11" db="UniProtKB">
        <authorList>
            <consortium name="WormBaseParasite"/>
        </authorList>
    </citation>
    <scope>IDENTIFICATION</scope>
</reference>
<dbReference type="Proteomes" id="UP000050795">
    <property type="component" value="Unassembled WGS sequence"/>
</dbReference>
<organism evidence="3 4">
    <name type="scientific">Trichobilharzia regenti</name>
    <name type="common">Nasal bird schistosome</name>
    <dbReference type="NCBI Taxonomy" id="157069"/>
    <lineage>
        <taxon>Eukaryota</taxon>
        <taxon>Metazoa</taxon>
        <taxon>Spiralia</taxon>
        <taxon>Lophotrochozoa</taxon>
        <taxon>Platyhelminthes</taxon>
        <taxon>Trematoda</taxon>
        <taxon>Digenea</taxon>
        <taxon>Strigeidida</taxon>
        <taxon>Schistosomatoidea</taxon>
        <taxon>Schistosomatidae</taxon>
        <taxon>Trichobilharzia</taxon>
    </lineage>
</organism>
<dbReference type="GO" id="GO:0005813">
    <property type="term" value="C:centrosome"/>
    <property type="evidence" value="ECO:0007669"/>
    <property type="project" value="TreeGrafter"/>
</dbReference>
<feature type="region of interest" description="Disordered" evidence="2">
    <location>
        <begin position="498"/>
        <end position="519"/>
    </location>
</feature>
<dbReference type="InterPro" id="IPR032675">
    <property type="entry name" value="LRR_dom_sf"/>
</dbReference>
<dbReference type="AlphaFoldDB" id="A0AA85J5F5"/>
<keyword evidence="1" id="KW-0175">Coiled coil</keyword>
<name>A0AA85J5F5_TRIRE</name>
<feature type="region of interest" description="Disordered" evidence="2">
    <location>
        <begin position="751"/>
        <end position="771"/>
    </location>
</feature>
<protein>
    <recommendedName>
        <fullName evidence="5">Centrosomal protein of 78 kDa</fullName>
    </recommendedName>
</protein>
<dbReference type="Gene3D" id="3.80.10.10">
    <property type="entry name" value="Ribonuclease Inhibitor"/>
    <property type="match status" value="1"/>
</dbReference>
<dbReference type="GO" id="GO:0044782">
    <property type="term" value="P:cilium organization"/>
    <property type="evidence" value="ECO:0007669"/>
    <property type="project" value="TreeGrafter"/>
</dbReference>
<evidence type="ECO:0000313" key="4">
    <source>
        <dbReference type="WBParaSite" id="TREG1_131840.2"/>
    </source>
</evidence>